<comment type="caution">
    <text evidence="3">The sequence shown here is derived from an EMBL/GenBank/DDBJ whole genome shotgun (WGS) entry which is preliminary data.</text>
</comment>
<accession>A0ABX5B339</accession>
<keyword evidence="2" id="KW-0732">Signal</keyword>
<evidence type="ECO:0000256" key="1">
    <source>
        <dbReference type="SAM" id="MobiDB-lite"/>
    </source>
</evidence>
<dbReference type="Proteomes" id="UP000238924">
    <property type="component" value="Unassembled WGS sequence"/>
</dbReference>
<feature type="region of interest" description="Disordered" evidence="1">
    <location>
        <begin position="24"/>
        <end position="73"/>
    </location>
</feature>
<protein>
    <recommendedName>
        <fullName evidence="5">Lipoprotein</fullName>
    </recommendedName>
</protein>
<sequence>MKTKIFLILIMIILVVSCTKNNPANPVNVSGNSSGNTEIKDTSSSDNQKNSDNNTANDNGAENSDTKSYENHYNDRASVYKGTAKHTIRIENVTTQPEDVEIYADIYEDENTIELYVPKRILFENAKKENGKYNLMKTEDGKTYILSMTISGDSISNFDLTIQGQGETAYIKADKLNKIE</sequence>
<feature type="compositionally biased region" description="Low complexity" evidence="1">
    <location>
        <begin position="24"/>
        <end position="37"/>
    </location>
</feature>
<gene>
    <name evidence="3" type="ORF">DJ52_09250</name>
</gene>
<feature type="compositionally biased region" description="Low complexity" evidence="1">
    <location>
        <begin position="44"/>
        <end position="55"/>
    </location>
</feature>
<evidence type="ECO:0000256" key="2">
    <source>
        <dbReference type="SAM" id="SignalP"/>
    </source>
</evidence>
<dbReference type="PROSITE" id="PS51257">
    <property type="entry name" value="PROKAR_LIPOPROTEIN"/>
    <property type="match status" value="1"/>
</dbReference>
<evidence type="ECO:0000313" key="4">
    <source>
        <dbReference type="Proteomes" id="UP000238924"/>
    </source>
</evidence>
<feature type="signal peptide" evidence="2">
    <location>
        <begin position="1"/>
        <end position="24"/>
    </location>
</feature>
<feature type="chain" id="PRO_5045147189" description="Lipoprotein" evidence="2">
    <location>
        <begin position="25"/>
        <end position="180"/>
    </location>
</feature>
<feature type="compositionally biased region" description="Basic and acidic residues" evidence="1">
    <location>
        <begin position="64"/>
        <end position="73"/>
    </location>
</feature>
<name>A0ABX5B339_9SPIR</name>
<evidence type="ECO:0000313" key="3">
    <source>
        <dbReference type="EMBL" id="PPS21701.1"/>
    </source>
</evidence>
<proteinExistence type="predicted"/>
<keyword evidence="4" id="KW-1185">Reference proteome</keyword>
<evidence type="ECO:0008006" key="5">
    <source>
        <dbReference type="Google" id="ProtNLM"/>
    </source>
</evidence>
<reference evidence="3 4" key="1">
    <citation type="submission" date="2014-04" db="EMBL/GenBank/DDBJ databases">
        <title>Whole genome sequence of 'Brachyspira hampsonii' D13-03603F2.</title>
        <authorList>
            <person name="Patterson A.H."/>
            <person name="Chaban B."/>
            <person name="Fernando C."/>
            <person name="Harding J.C."/>
            <person name="Hill J.E."/>
        </authorList>
    </citation>
    <scope>NUCLEOTIDE SEQUENCE [LARGE SCALE GENOMIC DNA]</scope>
    <source>
        <strain evidence="3 4">D13-03603F2</strain>
    </source>
</reference>
<organism evidence="3 4">
    <name type="scientific">Brachyspira murdochii</name>
    <dbReference type="NCBI Taxonomy" id="84378"/>
    <lineage>
        <taxon>Bacteria</taxon>
        <taxon>Pseudomonadati</taxon>
        <taxon>Spirochaetota</taxon>
        <taxon>Spirochaetia</taxon>
        <taxon>Brachyspirales</taxon>
        <taxon>Brachyspiraceae</taxon>
        <taxon>Brachyspira</taxon>
    </lineage>
</organism>
<dbReference type="RefSeq" id="WP_104618686.1">
    <property type="nucleotide sequence ID" value="NZ_JAWLPZ010000024.1"/>
</dbReference>
<dbReference type="EMBL" id="JJMJ01000144">
    <property type="protein sequence ID" value="PPS21701.1"/>
    <property type="molecule type" value="Genomic_DNA"/>
</dbReference>